<dbReference type="EMBL" id="BSUO01000001">
    <property type="protein sequence ID" value="GMA40219.1"/>
    <property type="molecule type" value="Genomic_DNA"/>
</dbReference>
<dbReference type="EC" id="3.4.21.89" evidence="4 6"/>
<keyword evidence="6" id="KW-0645">Protease</keyword>
<evidence type="ECO:0000313" key="8">
    <source>
        <dbReference type="EMBL" id="GMA40219.1"/>
    </source>
</evidence>
<dbReference type="CDD" id="cd06530">
    <property type="entry name" value="S26_SPase_I"/>
    <property type="match status" value="1"/>
</dbReference>
<evidence type="ECO:0000313" key="9">
    <source>
        <dbReference type="Proteomes" id="UP001157126"/>
    </source>
</evidence>
<reference evidence="9" key="1">
    <citation type="journal article" date="2019" name="Int. J. Syst. Evol. Microbiol.">
        <title>The Global Catalogue of Microorganisms (GCM) 10K type strain sequencing project: providing services to taxonomists for standard genome sequencing and annotation.</title>
        <authorList>
            <consortium name="The Broad Institute Genomics Platform"/>
            <consortium name="The Broad Institute Genome Sequencing Center for Infectious Disease"/>
            <person name="Wu L."/>
            <person name="Ma J."/>
        </authorList>
    </citation>
    <scope>NUCLEOTIDE SEQUENCE [LARGE SCALE GENOMIC DNA]</scope>
    <source>
        <strain evidence="9">NBRC 113072</strain>
    </source>
</reference>
<dbReference type="NCBIfam" id="TIGR02227">
    <property type="entry name" value="sigpep_I_bact"/>
    <property type="match status" value="1"/>
</dbReference>
<protein>
    <recommendedName>
        <fullName evidence="4 6">Signal peptidase I</fullName>
        <ecNumber evidence="4 6">3.4.21.89</ecNumber>
    </recommendedName>
</protein>
<organism evidence="8 9">
    <name type="scientific">Mobilicoccus caccae</name>
    <dbReference type="NCBI Taxonomy" id="1859295"/>
    <lineage>
        <taxon>Bacteria</taxon>
        <taxon>Bacillati</taxon>
        <taxon>Actinomycetota</taxon>
        <taxon>Actinomycetes</taxon>
        <taxon>Micrococcales</taxon>
        <taxon>Dermatophilaceae</taxon>
        <taxon>Mobilicoccus</taxon>
    </lineage>
</organism>
<dbReference type="Gene3D" id="2.10.109.10">
    <property type="entry name" value="Umud Fragment, subunit A"/>
    <property type="match status" value="1"/>
</dbReference>
<keyword evidence="9" id="KW-1185">Reference proteome</keyword>
<dbReference type="InterPro" id="IPR036286">
    <property type="entry name" value="LexA/Signal_pep-like_sf"/>
</dbReference>
<comment type="subcellular location">
    <subcellularLocation>
        <location evidence="2">Cell membrane</location>
        <topology evidence="2">Single-pass type II membrane protein</topology>
    </subcellularLocation>
    <subcellularLocation>
        <location evidence="6">Membrane</location>
        <topology evidence="6">Single-pass type II membrane protein</topology>
    </subcellularLocation>
</comment>
<evidence type="ECO:0000256" key="6">
    <source>
        <dbReference type="RuleBase" id="RU362042"/>
    </source>
</evidence>
<evidence type="ECO:0000259" key="7">
    <source>
        <dbReference type="Pfam" id="PF10502"/>
    </source>
</evidence>
<dbReference type="SUPFAM" id="SSF51306">
    <property type="entry name" value="LexA/Signal peptidase"/>
    <property type="match status" value="1"/>
</dbReference>
<evidence type="ECO:0000256" key="3">
    <source>
        <dbReference type="ARBA" id="ARBA00009370"/>
    </source>
</evidence>
<comment type="caution">
    <text evidence="8">The sequence shown here is derived from an EMBL/GenBank/DDBJ whole genome shotgun (WGS) entry which is preliminary data.</text>
</comment>
<evidence type="ECO:0000256" key="1">
    <source>
        <dbReference type="ARBA" id="ARBA00000677"/>
    </source>
</evidence>
<dbReference type="InterPro" id="IPR019533">
    <property type="entry name" value="Peptidase_S26"/>
</dbReference>
<evidence type="ECO:0000256" key="2">
    <source>
        <dbReference type="ARBA" id="ARBA00004401"/>
    </source>
</evidence>
<dbReference type="InterPro" id="IPR000223">
    <property type="entry name" value="Pept_S26A_signal_pept_1"/>
</dbReference>
<dbReference type="PANTHER" id="PTHR43390:SF1">
    <property type="entry name" value="CHLOROPLAST PROCESSING PEPTIDASE"/>
    <property type="match status" value="1"/>
</dbReference>
<dbReference type="PANTHER" id="PTHR43390">
    <property type="entry name" value="SIGNAL PEPTIDASE I"/>
    <property type="match status" value="1"/>
</dbReference>
<feature type="domain" description="Peptidase S26" evidence="7">
    <location>
        <begin position="24"/>
        <end position="125"/>
    </location>
</feature>
<dbReference type="Proteomes" id="UP001157126">
    <property type="component" value="Unassembled WGS sequence"/>
</dbReference>
<accession>A0ABQ6IRX9</accession>
<keyword evidence="5 6" id="KW-0378">Hydrolase</keyword>
<dbReference type="Pfam" id="PF10502">
    <property type="entry name" value="Peptidase_S26"/>
    <property type="match status" value="1"/>
</dbReference>
<comment type="catalytic activity">
    <reaction evidence="1 6">
        <text>Cleavage of hydrophobic, N-terminal signal or leader sequences from secreted and periplasmic proteins.</text>
        <dbReference type="EC" id="3.4.21.89"/>
    </reaction>
</comment>
<gene>
    <name evidence="8" type="ORF">GCM10025883_22640</name>
</gene>
<name>A0ABQ6IRX9_9MICO</name>
<evidence type="ECO:0000256" key="5">
    <source>
        <dbReference type="ARBA" id="ARBA00022801"/>
    </source>
</evidence>
<dbReference type="InterPro" id="IPR019758">
    <property type="entry name" value="Pept_S26A_signal_pept_1_CS"/>
</dbReference>
<proteinExistence type="inferred from homology"/>
<evidence type="ECO:0000256" key="4">
    <source>
        <dbReference type="ARBA" id="ARBA00013208"/>
    </source>
</evidence>
<dbReference type="PRINTS" id="PR00727">
    <property type="entry name" value="LEADERPTASE"/>
</dbReference>
<dbReference type="RefSeq" id="WP_284303958.1">
    <property type="nucleotide sequence ID" value="NZ_BSUO01000001.1"/>
</dbReference>
<dbReference type="PROSITE" id="PS00761">
    <property type="entry name" value="SPASE_I_3"/>
    <property type="match status" value="1"/>
</dbReference>
<comment type="similarity">
    <text evidence="3 6">Belongs to the peptidase S26 family.</text>
</comment>
<sequence>MPPTPQDGVAGTINNVLTWVGLLPEDEGNHLIKRIVGMPGDRVSGTVGGPISVNGVPVEEPYLHPGDAPTQVDFDVVVPQGRLWVLGDHRSDSRDSRYQEGDGDPGLVGSVPVDNVVGRAFAIVWPLNRLTWLGEPKGTFQNVPAPSAAVSPAPSGAGTP</sequence>